<evidence type="ECO:0000313" key="3">
    <source>
        <dbReference type="Proteomes" id="UP000803844"/>
    </source>
</evidence>
<dbReference type="Pfam" id="PF10253">
    <property type="entry name" value="PRCC"/>
    <property type="match status" value="1"/>
</dbReference>
<feature type="region of interest" description="Disordered" evidence="1">
    <location>
        <begin position="1"/>
        <end position="149"/>
    </location>
</feature>
<dbReference type="Proteomes" id="UP000803844">
    <property type="component" value="Unassembled WGS sequence"/>
</dbReference>
<feature type="region of interest" description="Disordered" evidence="1">
    <location>
        <begin position="370"/>
        <end position="391"/>
    </location>
</feature>
<evidence type="ECO:0008006" key="4">
    <source>
        <dbReference type="Google" id="ProtNLM"/>
    </source>
</evidence>
<feature type="region of interest" description="Disordered" evidence="1">
    <location>
        <begin position="223"/>
        <end position="258"/>
    </location>
</feature>
<dbReference type="OrthoDB" id="2555634at2759"/>
<gene>
    <name evidence="2" type="ORF">M406DRAFT_59208</name>
</gene>
<dbReference type="EMBL" id="MU032344">
    <property type="protein sequence ID" value="KAF3770101.1"/>
    <property type="molecule type" value="Genomic_DNA"/>
</dbReference>
<feature type="compositionally biased region" description="Polar residues" evidence="1">
    <location>
        <begin position="73"/>
        <end position="82"/>
    </location>
</feature>
<feature type="compositionally biased region" description="Low complexity" evidence="1">
    <location>
        <begin position="175"/>
        <end position="190"/>
    </location>
</feature>
<keyword evidence="3" id="KW-1185">Reference proteome</keyword>
<dbReference type="RefSeq" id="XP_040781062.1">
    <property type="nucleotide sequence ID" value="XM_040924625.1"/>
</dbReference>
<dbReference type="InterPro" id="IPR018800">
    <property type="entry name" value="PRCC"/>
</dbReference>
<reference evidence="2" key="1">
    <citation type="journal article" date="2020" name="Phytopathology">
        <title>Genome sequence of the chestnut blight fungus Cryphonectria parasitica EP155: A fundamental resource for an archetypical invasive plant pathogen.</title>
        <authorList>
            <person name="Crouch J.A."/>
            <person name="Dawe A."/>
            <person name="Aerts A."/>
            <person name="Barry K."/>
            <person name="Churchill A.C.L."/>
            <person name="Grimwood J."/>
            <person name="Hillman B."/>
            <person name="Milgroom M.G."/>
            <person name="Pangilinan J."/>
            <person name="Smith M."/>
            <person name="Salamov A."/>
            <person name="Schmutz J."/>
            <person name="Yadav J."/>
            <person name="Grigoriev I.V."/>
            <person name="Nuss D."/>
        </authorList>
    </citation>
    <scope>NUCLEOTIDE SEQUENCE</scope>
    <source>
        <strain evidence="2">EP155</strain>
    </source>
</reference>
<dbReference type="PANTHER" id="PTHR13621:SF2">
    <property type="entry name" value="PROLINE-RICH PROTEIN PRCC"/>
    <property type="match status" value="1"/>
</dbReference>
<sequence length="391" mass="41341">MGLVDYSDSESDNDSAQVTTIIPKATDVPPTKKSFQKLVDKTNPGKILVNLPSASTIDDARPSDEPAAKRTKTGGNRFSGFSSFLPAPKAISKPASGGKSAPKVGISLKTSSEAAFSREATTNATVNGNEATESTHAQPSIPDGQKPADEVKLVGKPMMFKPLSVARKPTKKNGAKTPAAPKASTSASTAVGGGATTRPIASSAEPEVATPVKKKVSLFSFQDDTPIAEAAPPPDSGSYEPEFINQEDDSTTFSSEDAPSMYSQPAQYANYIQPFSASNAAPDSLDAIADDLNLDPVARRELFGRGGGGGKATAKSVINFNLDQEYRQNEELRASGALEAQQHNPLRAIKPGKHSLQQLVNQVQTQRDALEENFAKNRTTQKQAGSKYGFR</sequence>
<dbReference type="GeneID" id="63841754"/>
<feature type="compositionally biased region" description="Polar residues" evidence="1">
    <location>
        <begin position="108"/>
        <end position="138"/>
    </location>
</feature>
<feature type="compositionally biased region" description="Basic and acidic residues" evidence="1">
    <location>
        <begin position="58"/>
        <end position="68"/>
    </location>
</feature>
<accession>A0A9P4YB45</accession>
<comment type="caution">
    <text evidence="2">The sequence shown here is derived from an EMBL/GenBank/DDBJ whole genome shotgun (WGS) entry which is preliminary data.</text>
</comment>
<dbReference type="AlphaFoldDB" id="A0A9P4YB45"/>
<dbReference type="GO" id="GO:0005634">
    <property type="term" value="C:nucleus"/>
    <property type="evidence" value="ECO:0007669"/>
    <property type="project" value="TreeGrafter"/>
</dbReference>
<proteinExistence type="predicted"/>
<evidence type="ECO:0000313" key="2">
    <source>
        <dbReference type="EMBL" id="KAF3770101.1"/>
    </source>
</evidence>
<dbReference type="PANTHER" id="PTHR13621">
    <property type="entry name" value="PROLINE-RICH PROTEIN PRCC"/>
    <property type="match status" value="1"/>
</dbReference>
<feature type="region of interest" description="Disordered" evidence="1">
    <location>
        <begin position="162"/>
        <end position="211"/>
    </location>
</feature>
<name>A0A9P4YB45_CRYP1</name>
<evidence type="ECO:0000256" key="1">
    <source>
        <dbReference type="SAM" id="MobiDB-lite"/>
    </source>
</evidence>
<protein>
    <recommendedName>
        <fullName evidence="4">Mitotic checkpoint regulator, MAD2B-interacting-domain-containing protein</fullName>
    </recommendedName>
</protein>
<organism evidence="2 3">
    <name type="scientific">Cryphonectria parasitica (strain ATCC 38755 / EP155)</name>
    <dbReference type="NCBI Taxonomy" id="660469"/>
    <lineage>
        <taxon>Eukaryota</taxon>
        <taxon>Fungi</taxon>
        <taxon>Dikarya</taxon>
        <taxon>Ascomycota</taxon>
        <taxon>Pezizomycotina</taxon>
        <taxon>Sordariomycetes</taxon>
        <taxon>Sordariomycetidae</taxon>
        <taxon>Diaporthales</taxon>
        <taxon>Cryphonectriaceae</taxon>
        <taxon>Cryphonectria-Endothia species complex</taxon>
        <taxon>Cryphonectria</taxon>
    </lineage>
</organism>